<evidence type="ECO:0000313" key="1">
    <source>
        <dbReference type="EMBL" id="KFD55490.1"/>
    </source>
</evidence>
<keyword evidence="2" id="KW-1185">Reference proteome</keyword>
<proteinExistence type="predicted"/>
<dbReference type="EMBL" id="KL363199">
    <property type="protein sequence ID" value="KFD55490.1"/>
    <property type="molecule type" value="Genomic_DNA"/>
</dbReference>
<dbReference type="Proteomes" id="UP000030764">
    <property type="component" value="Unassembled WGS sequence"/>
</dbReference>
<organism evidence="1 2">
    <name type="scientific">Trichuris suis</name>
    <name type="common">pig whipworm</name>
    <dbReference type="NCBI Taxonomy" id="68888"/>
    <lineage>
        <taxon>Eukaryota</taxon>
        <taxon>Metazoa</taxon>
        <taxon>Ecdysozoa</taxon>
        <taxon>Nematoda</taxon>
        <taxon>Enoplea</taxon>
        <taxon>Dorylaimia</taxon>
        <taxon>Trichinellida</taxon>
        <taxon>Trichuridae</taxon>
        <taxon>Trichuris</taxon>
    </lineage>
</organism>
<sequence>MASKLLNMVAPTNAYLIGSLRLNDAVIEISIRQHSMNSDKGILNGTVENRIHKITRNPKNQQAHDQQLKDMLEERPIWRNLLHVASDDSFSTDS</sequence>
<protein>
    <submittedName>
        <fullName evidence="1">Uncharacterized protein</fullName>
    </submittedName>
</protein>
<name>A0A085ME44_9BILA</name>
<reference evidence="1 2" key="1">
    <citation type="journal article" date="2014" name="Nat. Genet.">
        <title>Genome and transcriptome of the porcine whipworm Trichuris suis.</title>
        <authorList>
            <person name="Jex A.R."/>
            <person name="Nejsum P."/>
            <person name="Schwarz E.M."/>
            <person name="Hu L."/>
            <person name="Young N.D."/>
            <person name="Hall R.S."/>
            <person name="Korhonen P.K."/>
            <person name="Liao S."/>
            <person name="Thamsborg S."/>
            <person name="Xia J."/>
            <person name="Xu P."/>
            <person name="Wang S."/>
            <person name="Scheerlinck J.P."/>
            <person name="Hofmann A."/>
            <person name="Sternberg P.W."/>
            <person name="Wang J."/>
            <person name="Gasser R.B."/>
        </authorList>
    </citation>
    <scope>NUCLEOTIDE SEQUENCE [LARGE SCALE GENOMIC DNA]</scope>
    <source>
        <strain evidence="1">DCEP-RM93M</strain>
    </source>
</reference>
<dbReference type="AlphaFoldDB" id="A0A085ME44"/>
<gene>
    <name evidence="1" type="ORF">M513_03542</name>
</gene>
<evidence type="ECO:0000313" key="2">
    <source>
        <dbReference type="Proteomes" id="UP000030764"/>
    </source>
</evidence>
<accession>A0A085ME44</accession>